<keyword evidence="1" id="KW-0472">Membrane</keyword>
<keyword evidence="1" id="KW-1133">Transmembrane helix</keyword>
<gene>
    <name evidence="2" type="ORF">V8G54_024680</name>
</gene>
<dbReference type="Proteomes" id="UP001374535">
    <property type="component" value="Chromosome 7"/>
</dbReference>
<evidence type="ECO:0000256" key="1">
    <source>
        <dbReference type="SAM" id="Phobius"/>
    </source>
</evidence>
<protein>
    <submittedName>
        <fullName evidence="2">Uncharacterized protein</fullName>
    </submittedName>
</protein>
<feature type="transmembrane region" description="Helical" evidence="1">
    <location>
        <begin position="12"/>
        <end position="30"/>
    </location>
</feature>
<feature type="transmembrane region" description="Helical" evidence="1">
    <location>
        <begin position="50"/>
        <end position="76"/>
    </location>
</feature>
<accession>A0AAQ3RTD8</accession>
<dbReference type="AlphaFoldDB" id="A0AAQ3RTD8"/>
<keyword evidence="1" id="KW-0812">Transmembrane</keyword>
<organism evidence="2 3">
    <name type="scientific">Vigna mungo</name>
    <name type="common">Black gram</name>
    <name type="synonym">Phaseolus mungo</name>
    <dbReference type="NCBI Taxonomy" id="3915"/>
    <lineage>
        <taxon>Eukaryota</taxon>
        <taxon>Viridiplantae</taxon>
        <taxon>Streptophyta</taxon>
        <taxon>Embryophyta</taxon>
        <taxon>Tracheophyta</taxon>
        <taxon>Spermatophyta</taxon>
        <taxon>Magnoliopsida</taxon>
        <taxon>eudicotyledons</taxon>
        <taxon>Gunneridae</taxon>
        <taxon>Pentapetalae</taxon>
        <taxon>rosids</taxon>
        <taxon>fabids</taxon>
        <taxon>Fabales</taxon>
        <taxon>Fabaceae</taxon>
        <taxon>Papilionoideae</taxon>
        <taxon>50 kb inversion clade</taxon>
        <taxon>NPAAA clade</taxon>
        <taxon>indigoferoid/millettioid clade</taxon>
        <taxon>Phaseoleae</taxon>
        <taxon>Vigna</taxon>
    </lineage>
</organism>
<reference evidence="2 3" key="1">
    <citation type="journal article" date="2023" name="Life. Sci Alliance">
        <title>Evolutionary insights into 3D genome organization and epigenetic landscape of Vigna mungo.</title>
        <authorList>
            <person name="Junaid A."/>
            <person name="Singh B."/>
            <person name="Bhatia S."/>
        </authorList>
    </citation>
    <scope>NUCLEOTIDE SEQUENCE [LARGE SCALE GENOMIC DNA]</scope>
    <source>
        <strain evidence="2">Urdbean</strain>
    </source>
</reference>
<evidence type="ECO:0000313" key="2">
    <source>
        <dbReference type="EMBL" id="WVZ03874.1"/>
    </source>
</evidence>
<proteinExistence type="predicted"/>
<feature type="non-terminal residue" evidence="2">
    <location>
        <position position="106"/>
    </location>
</feature>
<dbReference type="EMBL" id="CP144694">
    <property type="protein sequence ID" value="WVZ03874.1"/>
    <property type="molecule type" value="Genomic_DNA"/>
</dbReference>
<sequence length="106" mass="12551">MFVPSLLLRFKILDILVLFLIYIIIFYLHIMFKFYWNKTFESLANNFHSAYIRFCIILLCYHCNGYSYCFVIMILVQPFVQVGLQAESQAVRSLSCKTVCGYALYM</sequence>
<name>A0AAQ3RTD8_VIGMU</name>
<evidence type="ECO:0000313" key="3">
    <source>
        <dbReference type="Proteomes" id="UP001374535"/>
    </source>
</evidence>
<keyword evidence="3" id="KW-1185">Reference proteome</keyword>